<accession>A0ABN3W2Q5</accession>
<dbReference type="Proteomes" id="UP001500831">
    <property type="component" value="Unassembled WGS sequence"/>
</dbReference>
<dbReference type="EMBL" id="BAAAVI010000044">
    <property type="protein sequence ID" value="GAA2889325.1"/>
    <property type="molecule type" value="Genomic_DNA"/>
</dbReference>
<evidence type="ECO:0000256" key="1">
    <source>
        <dbReference type="SAM" id="Phobius"/>
    </source>
</evidence>
<keyword evidence="1" id="KW-0472">Membrane</keyword>
<feature type="transmembrane region" description="Helical" evidence="1">
    <location>
        <begin position="31"/>
        <end position="50"/>
    </location>
</feature>
<organism evidence="2 3">
    <name type="scientific">Streptosporangium fragile</name>
    <dbReference type="NCBI Taxonomy" id="46186"/>
    <lineage>
        <taxon>Bacteria</taxon>
        <taxon>Bacillati</taxon>
        <taxon>Actinomycetota</taxon>
        <taxon>Actinomycetes</taxon>
        <taxon>Streptosporangiales</taxon>
        <taxon>Streptosporangiaceae</taxon>
        <taxon>Streptosporangium</taxon>
    </lineage>
</organism>
<name>A0ABN3W2Q5_9ACTN</name>
<keyword evidence="1" id="KW-1133">Transmembrane helix</keyword>
<evidence type="ECO:0000313" key="2">
    <source>
        <dbReference type="EMBL" id="GAA2889325.1"/>
    </source>
</evidence>
<keyword evidence="1" id="KW-0812">Transmembrane</keyword>
<comment type="caution">
    <text evidence="2">The sequence shown here is derived from an EMBL/GenBank/DDBJ whole genome shotgun (WGS) entry which is preliminary data.</text>
</comment>
<feature type="transmembrane region" description="Helical" evidence="1">
    <location>
        <begin position="88"/>
        <end position="110"/>
    </location>
</feature>
<sequence length="171" mass="17622">MAGGLAMAVMGVMQAVRPDDDEPEILGEEHVILGLFAVSLLLLIPGFLALARHGTRVAFGAAVAVSVGHVLLAFGSTASNLNGIDYPWFGAVAIPANLAMLVGAIVMAVSLWRSGRVPRLVAALLPVLWICEIILSQDGGGLITGVYWLVVGRLIASGTLEGAALARSGRA</sequence>
<reference evidence="2 3" key="1">
    <citation type="journal article" date="2019" name="Int. J. Syst. Evol. Microbiol.">
        <title>The Global Catalogue of Microorganisms (GCM) 10K type strain sequencing project: providing services to taxonomists for standard genome sequencing and annotation.</title>
        <authorList>
            <consortium name="The Broad Institute Genomics Platform"/>
            <consortium name="The Broad Institute Genome Sequencing Center for Infectious Disease"/>
            <person name="Wu L."/>
            <person name="Ma J."/>
        </authorList>
    </citation>
    <scope>NUCLEOTIDE SEQUENCE [LARGE SCALE GENOMIC DNA]</scope>
    <source>
        <strain evidence="2 3">JCM 6242</strain>
    </source>
</reference>
<proteinExistence type="predicted"/>
<protein>
    <submittedName>
        <fullName evidence="2">Uncharacterized protein</fullName>
    </submittedName>
</protein>
<keyword evidence="3" id="KW-1185">Reference proteome</keyword>
<feature type="transmembrane region" description="Helical" evidence="1">
    <location>
        <begin position="57"/>
        <end position="76"/>
    </location>
</feature>
<evidence type="ECO:0000313" key="3">
    <source>
        <dbReference type="Proteomes" id="UP001500831"/>
    </source>
</evidence>
<gene>
    <name evidence="2" type="ORF">GCM10010517_53420</name>
</gene>